<dbReference type="GO" id="GO:0005198">
    <property type="term" value="F:structural molecule activity"/>
    <property type="evidence" value="ECO:0007669"/>
    <property type="project" value="InterPro"/>
</dbReference>
<keyword evidence="13" id="KW-1185">Reference proteome</keyword>
<evidence type="ECO:0000256" key="2">
    <source>
        <dbReference type="ARBA" id="ARBA00004613"/>
    </source>
</evidence>
<evidence type="ECO:0000256" key="3">
    <source>
        <dbReference type="ARBA" id="ARBA00009677"/>
    </source>
</evidence>
<organism evidence="12 13">
    <name type="scientific">Campylobacter californiensis</name>
    <dbReference type="NCBI Taxonomy" id="1032243"/>
    <lineage>
        <taxon>Bacteria</taxon>
        <taxon>Pseudomonadati</taxon>
        <taxon>Campylobacterota</taxon>
        <taxon>Epsilonproteobacteria</taxon>
        <taxon>Campylobacterales</taxon>
        <taxon>Campylobacteraceae</taxon>
        <taxon>Campylobacter</taxon>
    </lineage>
</organism>
<evidence type="ECO:0000313" key="14">
    <source>
        <dbReference type="Proteomes" id="UP001318760"/>
    </source>
</evidence>
<dbReference type="GO" id="GO:0005576">
    <property type="term" value="C:extracellular region"/>
    <property type="evidence" value="ECO:0007669"/>
    <property type="project" value="UniProtKB-SubCell"/>
</dbReference>
<evidence type="ECO:0000259" key="10">
    <source>
        <dbReference type="Pfam" id="PF22638"/>
    </source>
</evidence>
<keyword evidence="7" id="KW-0175">Coiled coil</keyword>
<comment type="caution">
    <text evidence="12">The sequence shown here is derived from an EMBL/GenBank/DDBJ whole genome shotgun (WGS) entry which is preliminary data.</text>
</comment>
<keyword evidence="12" id="KW-0969">Cilium</keyword>
<dbReference type="Pfam" id="PF22638">
    <property type="entry name" value="FlgK_D1"/>
    <property type="match status" value="1"/>
</dbReference>
<feature type="domain" description="Flagellar basal body rod protein N-terminal" evidence="8">
    <location>
        <begin position="8"/>
        <end position="33"/>
    </location>
</feature>
<dbReference type="PRINTS" id="PR01005">
    <property type="entry name" value="FLGHOOKAP1"/>
</dbReference>
<dbReference type="NCBIfam" id="TIGR02492">
    <property type="entry name" value="flgK_ends"/>
    <property type="match status" value="1"/>
</dbReference>
<dbReference type="SUPFAM" id="SSF64518">
    <property type="entry name" value="Phase 1 flagellin"/>
    <property type="match status" value="1"/>
</dbReference>
<dbReference type="GO" id="GO:0009424">
    <property type="term" value="C:bacterial-type flagellum hook"/>
    <property type="evidence" value="ECO:0007669"/>
    <property type="project" value="InterPro"/>
</dbReference>
<evidence type="ECO:0000256" key="4">
    <source>
        <dbReference type="ARBA" id="ARBA00016244"/>
    </source>
</evidence>
<dbReference type="Proteomes" id="UP001318760">
    <property type="component" value="Unassembled WGS sequence"/>
</dbReference>
<dbReference type="PANTHER" id="PTHR30033:SF1">
    <property type="entry name" value="FLAGELLAR HOOK-ASSOCIATED PROTEIN 1"/>
    <property type="match status" value="1"/>
</dbReference>
<dbReference type="PANTHER" id="PTHR30033">
    <property type="entry name" value="FLAGELLAR HOOK-ASSOCIATED PROTEIN 1"/>
    <property type="match status" value="1"/>
</dbReference>
<comment type="subcellular location">
    <subcellularLocation>
        <location evidence="1">Bacterial flagellum</location>
    </subcellularLocation>
    <subcellularLocation>
        <location evidence="2">Secreted</location>
    </subcellularLocation>
</comment>
<dbReference type="InterPro" id="IPR001444">
    <property type="entry name" value="Flag_bb_rod_N"/>
</dbReference>
<keyword evidence="12" id="KW-0966">Cell projection</keyword>
<evidence type="ECO:0000313" key="13">
    <source>
        <dbReference type="Proteomes" id="UP000650616"/>
    </source>
</evidence>
<dbReference type="EMBL" id="JADBHS010000001">
    <property type="protein sequence ID" value="MBE2985677.1"/>
    <property type="molecule type" value="Genomic_DNA"/>
</dbReference>
<feature type="domain" description="Flagellar basal-body/hook protein C-terminal" evidence="9">
    <location>
        <begin position="578"/>
        <end position="621"/>
    </location>
</feature>
<dbReference type="Pfam" id="PF00460">
    <property type="entry name" value="Flg_bb_rod"/>
    <property type="match status" value="1"/>
</dbReference>
<reference evidence="11 14" key="2">
    <citation type="submission" date="2020-10" db="EMBL/GenBank/DDBJ databases">
        <title>Campylobacter californiensis sp. nov. isolated from cattle and feral swine in California.</title>
        <authorList>
            <person name="Miller W.G."/>
        </authorList>
    </citation>
    <scope>NUCLEOTIDE SEQUENCE [LARGE SCALE GENOMIC DNA]</scope>
    <source>
        <strain evidence="11 14">RM12919</strain>
    </source>
</reference>
<dbReference type="InterPro" id="IPR010930">
    <property type="entry name" value="Flg_bb/hook_C_dom"/>
</dbReference>
<evidence type="ECO:0000256" key="5">
    <source>
        <dbReference type="ARBA" id="ARBA00022525"/>
    </source>
</evidence>
<evidence type="ECO:0000259" key="9">
    <source>
        <dbReference type="Pfam" id="PF06429"/>
    </source>
</evidence>
<feature type="coiled-coil region" evidence="7">
    <location>
        <begin position="166"/>
        <end position="222"/>
    </location>
</feature>
<dbReference type="AlphaFoldDB" id="A0AAW3ZX10"/>
<dbReference type="InterPro" id="IPR002371">
    <property type="entry name" value="FlgK"/>
</dbReference>
<keyword evidence="12" id="KW-0282">Flagellum</keyword>
<keyword evidence="5" id="KW-0964">Secreted</keyword>
<reference evidence="12 13" key="1">
    <citation type="submission" date="2015-08" db="EMBL/GenBank/DDBJ databases">
        <title>Comparative genomics of the Campylobacter concisus group.</title>
        <authorList>
            <person name="Yee E."/>
            <person name="Chapman M.H."/>
            <person name="Huynh S."/>
            <person name="Bono J.L."/>
            <person name="On S.L."/>
            <person name="St Leger J."/>
            <person name="Foster G."/>
            <person name="Parker C.T."/>
            <person name="Miller W.G."/>
        </authorList>
    </citation>
    <scope>NUCLEOTIDE SEQUENCE [LARGE SCALE GENOMIC DNA]</scope>
    <source>
        <strain evidence="12 13">RM9337</strain>
    </source>
</reference>
<dbReference type="Proteomes" id="UP000650616">
    <property type="component" value="Unassembled WGS sequence"/>
</dbReference>
<evidence type="ECO:0000259" key="8">
    <source>
        <dbReference type="Pfam" id="PF00460"/>
    </source>
</evidence>
<dbReference type="Pfam" id="PF06429">
    <property type="entry name" value="Flg_bbr_C"/>
    <property type="match status" value="1"/>
</dbReference>
<name>A0AAW3ZX10_9BACT</name>
<dbReference type="GO" id="GO:0044780">
    <property type="term" value="P:bacterial-type flagellum assembly"/>
    <property type="evidence" value="ECO:0007669"/>
    <property type="project" value="InterPro"/>
</dbReference>
<proteinExistence type="inferred from homology"/>
<keyword evidence="6" id="KW-0975">Bacterial flagellum</keyword>
<evidence type="ECO:0000256" key="1">
    <source>
        <dbReference type="ARBA" id="ARBA00004365"/>
    </source>
</evidence>
<evidence type="ECO:0000313" key="12">
    <source>
        <dbReference type="EMBL" id="MBE3607495.1"/>
    </source>
</evidence>
<evidence type="ECO:0000256" key="6">
    <source>
        <dbReference type="ARBA" id="ARBA00023143"/>
    </source>
</evidence>
<dbReference type="InterPro" id="IPR019776">
    <property type="entry name" value="Flagellar_basal_body_rod_CS"/>
</dbReference>
<sequence length="623" mass="69043">MANIFMSLNTGISGLNAAQLQISTTGNNISNADSNYYTRQRVVQSAAPAINTVPGGVGMGTQVDTIIRIHDEFTYSRLKLASSNSESTGYKQRILQEIAQNFPDLDDRGIVRDIQNYFGAWNDFASNPDEGSQKVNLLNLSSVLSSNLNQAAKTLDKIQYEIDDMIKINIEEINDLAKQISNINKEILRVESGRDAGIKINANDLRDKRDELELAISRLVNVSTYKSDLSSNSQINTGITDQGRYYSLNIGGVSIIDGVNFHPLSIDETANGGFSQIYYEREDGKRIPMENYIQNGKVGAALDLRGRNYDTSRMKFTDGTVQKYIDNLDTFAKTLIDNTNNIYAQSAVEVAATDEFSFLEDSKTLMNYNEGIRQGSFDVIVYNNQGEEIARKTIKIDGTTTMNDTTYGNSIVSDFNSNSDDNNDNNMTNDVNDYFSASYAYDKNSNKGLFAVTPKFAQGTYSIAFVDNGTNFPGVIGVNKFFTGDNAKNIDINDEFKTDHTKIRAYSKPVTGNNSVANGMVQLQYSKLTFYSNGIAMDREETIEGFYRYVTTDIASDTESNNLLNETNTSLIKTAESEFQSISGVDTNEELTNLIRFQASYGAAAKIITTVDQMLDTLLSLKQ</sequence>
<accession>A0AAW3ZX10</accession>
<gene>
    <name evidence="12" type="primary">flgK</name>
    <name evidence="11" type="ORF">CCAL12919_00815</name>
    <name evidence="12" type="ORF">CCAL9337_01965</name>
</gene>
<protein>
    <recommendedName>
        <fullName evidence="4">Flagellar hook-associated protein 1</fullName>
    </recommendedName>
</protein>
<evidence type="ECO:0000313" key="11">
    <source>
        <dbReference type="EMBL" id="MBE2985677.1"/>
    </source>
</evidence>
<evidence type="ECO:0000256" key="7">
    <source>
        <dbReference type="SAM" id="Coils"/>
    </source>
</evidence>
<dbReference type="RefSeq" id="WP_170015427.1">
    <property type="nucleotide sequence ID" value="NZ_CP012545.1"/>
</dbReference>
<feature type="domain" description="Flagellar hook-associated protein FlgK helical" evidence="10">
    <location>
        <begin position="96"/>
        <end position="345"/>
    </location>
</feature>
<comment type="similarity">
    <text evidence="3">Belongs to the flagella basal body rod proteins family.</text>
</comment>
<dbReference type="InterPro" id="IPR053927">
    <property type="entry name" value="FlgK_helical"/>
</dbReference>
<dbReference type="EMBL" id="LIWG01000002">
    <property type="protein sequence ID" value="MBE3607495.1"/>
    <property type="molecule type" value="Genomic_DNA"/>
</dbReference>
<dbReference type="PROSITE" id="PS00588">
    <property type="entry name" value="FLAGELLA_BB_ROD"/>
    <property type="match status" value="1"/>
</dbReference>